<evidence type="ECO:0000256" key="9">
    <source>
        <dbReference type="SAM" id="Phobius"/>
    </source>
</evidence>
<evidence type="ECO:0000256" key="1">
    <source>
        <dbReference type="ARBA" id="ARBA00004401"/>
    </source>
</evidence>
<evidence type="ECO:0000256" key="3">
    <source>
        <dbReference type="ARBA" id="ARBA00022692"/>
    </source>
</evidence>
<dbReference type="InterPro" id="IPR026039">
    <property type="entry name" value="YfgM"/>
</dbReference>
<dbReference type="Pfam" id="PF09976">
    <property type="entry name" value="TPR_21"/>
    <property type="match status" value="1"/>
</dbReference>
<dbReference type="PANTHER" id="PTHR38035">
    <property type="entry name" value="UPF0070 PROTEIN YFGM"/>
    <property type="match status" value="1"/>
</dbReference>
<evidence type="ECO:0000313" key="11">
    <source>
        <dbReference type="EMBL" id="MFD1806785.1"/>
    </source>
</evidence>
<dbReference type="Proteomes" id="UP001597420">
    <property type="component" value="Unassembled WGS sequence"/>
</dbReference>
<proteinExistence type="inferred from homology"/>
<keyword evidence="3 9" id="KW-0812">Transmembrane</keyword>
<evidence type="ECO:0000256" key="7">
    <source>
        <dbReference type="ARBA" id="ARBA00024197"/>
    </source>
</evidence>
<evidence type="ECO:0000259" key="10">
    <source>
        <dbReference type="Pfam" id="PF09976"/>
    </source>
</evidence>
<dbReference type="PANTHER" id="PTHR38035:SF1">
    <property type="entry name" value="ANCILLARY SECYEG TRANSLOCON SUBUNIT"/>
    <property type="match status" value="1"/>
</dbReference>
<keyword evidence="6" id="KW-0143">Chaperone</keyword>
<keyword evidence="4 9" id="KW-1133">Transmembrane helix</keyword>
<dbReference type="InterPro" id="IPR018704">
    <property type="entry name" value="SecYEG/CpoB_TPR"/>
</dbReference>
<dbReference type="SUPFAM" id="SSF48452">
    <property type="entry name" value="TPR-like"/>
    <property type="match status" value="1"/>
</dbReference>
<evidence type="ECO:0000256" key="8">
    <source>
        <dbReference type="ARBA" id="ARBA00024235"/>
    </source>
</evidence>
<keyword evidence="2" id="KW-1003">Cell membrane</keyword>
<accession>A0ABW4NVW4</accession>
<dbReference type="InterPro" id="IPR011990">
    <property type="entry name" value="TPR-like_helical_dom_sf"/>
</dbReference>
<evidence type="ECO:0000256" key="5">
    <source>
        <dbReference type="ARBA" id="ARBA00023136"/>
    </source>
</evidence>
<evidence type="ECO:0000256" key="2">
    <source>
        <dbReference type="ARBA" id="ARBA00022475"/>
    </source>
</evidence>
<dbReference type="RefSeq" id="WP_101775318.1">
    <property type="nucleotide sequence ID" value="NZ_JAUNLA010000007.1"/>
</dbReference>
<dbReference type="EMBL" id="JBHUFP010000025">
    <property type="protein sequence ID" value="MFD1806785.1"/>
    <property type="molecule type" value="Genomic_DNA"/>
</dbReference>
<comment type="subcellular location">
    <subcellularLocation>
        <location evidence="1">Cell membrane</location>
        <topology evidence="1">Single-pass type II membrane protein</topology>
    </subcellularLocation>
</comment>
<protein>
    <recommendedName>
        <fullName evidence="8">Ancillary SecYEG translocon subunit</fullName>
    </recommendedName>
</protein>
<gene>
    <name evidence="11" type="ORF">ACFSAV_10500</name>
</gene>
<feature type="domain" description="Ancillary SecYEG translocon subunit/Cell division coordinator CpoB TPR" evidence="10">
    <location>
        <begin position="15"/>
        <end position="203"/>
    </location>
</feature>
<feature type="transmembrane region" description="Helical" evidence="9">
    <location>
        <begin position="24"/>
        <end position="42"/>
    </location>
</feature>
<reference evidence="12" key="1">
    <citation type="journal article" date="2019" name="Int. J. Syst. Evol. Microbiol.">
        <title>The Global Catalogue of Microorganisms (GCM) 10K type strain sequencing project: providing services to taxonomists for standard genome sequencing and annotation.</title>
        <authorList>
            <consortium name="The Broad Institute Genomics Platform"/>
            <consortium name="The Broad Institute Genome Sequencing Center for Infectious Disease"/>
            <person name="Wu L."/>
            <person name="Ma J."/>
        </authorList>
    </citation>
    <scope>NUCLEOTIDE SEQUENCE [LARGE SCALE GENOMIC DNA]</scope>
    <source>
        <strain evidence="12">CCM 7950</strain>
    </source>
</reference>
<organism evidence="11 12">
    <name type="scientific">Pasteurella oralis</name>
    <dbReference type="NCBI Taxonomy" id="1071947"/>
    <lineage>
        <taxon>Bacteria</taxon>
        <taxon>Pseudomonadati</taxon>
        <taxon>Pseudomonadota</taxon>
        <taxon>Gammaproteobacteria</taxon>
        <taxon>Pasteurellales</taxon>
        <taxon>Pasteurellaceae</taxon>
        <taxon>Pasteurella</taxon>
    </lineage>
</organism>
<evidence type="ECO:0000313" key="12">
    <source>
        <dbReference type="Proteomes" id="UP001597420"/>
    </source>
</evidence>
<keyword evidence="5 9" id="KW-0472">Membrane</keyword>
<evidence type="ECO:0000256" key="4">
    <source>
        <dbReference type="ARBA" id="ARBA00022989"/>
    </source>
</evidence>
<name>A0ABW4NVW4_9PAST</name>
<sequence length="203" mass="22855">MAYTPEEEQELNEIKAWWKENYKVLIASIVVAFAGVFGWNYWQSYQANKIQQTSVFYEQAIYSSQDFATKSAQIDQFVQAHNKTSYAVLALLEKAKLEVEKEEFAQAEQSLKQALAQSSDQTLSSISALRLASVQFQQQAFDAALESLQLVKEASWDSRKSLLTGDILLAKGDKIAAKASYEQALQNASALEAQWLQVRLNNL</sequence>
<keyword evidence="12" id="KW-1185">Reference proteome</keyword>
<evidence type="ECO:0000256" key="6">
    <source>
        <dbReference type="ARBA" id="ARBA00023186"/>
    </source>
</evidence>
<dbReference type="Gene3D" id="1.25.40.10">
    <property type="entry name" value="Tetratricopeptide repeat domain"/>
    <property type="match status" value="1"/>
</dbReference>
<dbReference type="PIRSF" id="PIRSF006170">
    <property type="entry name" value="YfgM"/>
    <property type="match status" value="1"/>
</dbReference>
<comment type="caution">
    <text evidence="11">The sequence shown here is derived from an EMBL/GenBank/DDBJ whole genome shotgun (WGS) entry which is preliminary data.</text>
</comment>
<comment type="similarity">
    <text evidence="7">Belongs to the YfgM family.</text>
</comment>